<proteinExistence type="predicted"/>
<organism evidence="1 2">
    <name type="scientific">Microthyrium microscopicum</name>
    <dbReference type="NCBI Taxonomy" id="703497"/>
    <lineage>
        <taxon>Eukaryota</taxon>
        <taxon>Fungi</taxon>
        <taxon>Dikarya</taxon>
        <taxon>Ascomycota</taxon>
        <taxon>Pezizomycotina</taxon>
        <taxon>Dothideomycetes</taxon>
        <taxon>Dothideomycetes incertae sedis</taxon>
        <taxon>Microthyriales</taxon>
        <taxon>Microthyriaceae</taxon>
        <taxon>Microthyrium</taxon>
    </lineage>
</organism>
<keyword evidence="2" id="KW-1185">Reference proteome</keyword>
<dbReference type="Proteomes" id="UP000799302">
    <property type="component" value="Unassembled WGS sequence"/>
</dbReference>
<accession>A0A6A6UGE3</accession>
<evidence type="ECO:0000313" key="2">
    <source>
        <dbReference type="Proteomes" id="UP000799302"/>
    </source>
</evidence>
<protein>
    <submittedName>
        <fullName evidence="1">Uncharacterized protein</fullName>
    </submittedName>
</protein>
<name>A0A6A6UGE3_9PEZI</name>
<gene>
    <name evidence="1" type="ORF">BT63DRAFT_214839</name>
</gene>
<reference evidence="1" key="1">
    <citation type="journal article" date="2020" name="Stud. Mycol.">
        <title>101 Dothideomycetes genomes: a test case for predicting lifestyles and emergence of pathogens.</title>
        <authorList>
            <person name="Haridas S."/>
            <person name="Albert R."/>
            <person name="Binder M."/>
            <person name="Bloem J."/>
            <person name="Labutti K."/>
            <person name="Salamov A."/>
            <person name="Andreopoulos B."/>
            <person name="Baker S."/>
            <person name="Barry K."/>
            <person name="Bills G."/>
            <person name="Bluhm B."/>
            <person name="Cannon C."/>
            <person name="Castanera R."/>
            <person name="Culley D."/>
            <person name="Daum C."/>
            <person name="Ezra D."/>
            <person name="Gonzalez J."/>
            <person name="Henrissat B."/>
            <person name="Kuo A."/>
            <person name="Liang C."/>
            <person name="Lipzen A."/>
            <person name="Lutzoni F."/>
            <person name="Magnuson J."/>
            <person name="Mondo S."/>
            <person name="Nolan M."/>
            <person name="Ohm R."/>
            <person name="Pangilinan J."/>
            <person name="Park H.-J."/>
            <person name="Ramirez L."/>
            <person name="Alfaro M."/>
            <person name="Sun H."/>
            <person name="Tritt A."/>
            <person name="Yoshinaga Y."/>
            <person name="Zwiers L.-H."/>
            <person name="Turgeon B."/>
            <person name="Goodwin S."/>
            <person name="Spatafora J."/>
            <person name="Crous P."/>
            <person name="Grigoriev I."/>
        </authorList>
    </citation>
    <scope>NUCLEOTIDE SEQUENCE</scope>
    <source>
        <strain evidence="1">CBS 115976</strain>
    </source>
</reference>
<dbReference type="EMBL" id="MU004233">
    <property type="protein sequence ID" value="KAF2671349.1"/>
    <property type="molecule type" value="Genomic_DNA"/>
</dbReference>
<sequence>MSSFGASSAISILASYSTGESDVSITFCVYLPFGTDRASRLDWFAMYARVAGWGLLSLSCQICTLAGLSIESSFDRFGILSLRKSMVQVLYRVSIFIHA</sequence>
<evidence type="ECO:0000313" key="1">
    <source>
        <dbReference type="EMBL" id="KAF2671349.1"/>
    </source>
</evidence>
<dbReference type="AlphaFoldDB" id="A0A6A6UGE3"/>